<proteinExistence type="predicted"/>
<dbReference type="PROSITE" id="PS51257">
    <property type="entry name" value="PROKAR_LIPOPROTEIN"/>
    <property type="match status" value="1"/>
</dbReference>
<name>A0ABU4D3Z9_9NOCA</name>
<sequence>MNSSTRSAKRPLLSTVLAVALSVTACSSGSSPQVNLDGAVPTPPAGDDRGAIVSSEVFETDYQPLAGAALRKVLYKSTSGIDGTEKTVSAVVVVPSSAPPQGGWPVVVYGHGTTGIKPECGPSNDPTLMGGAAAAAVLASKGYITVLPDYQGLGTVQAGDIHPYLEPNTAGHNMIDAARAARYLVPNTSTRWVAYGASQGGQAAWAANELSSTYGTGLDLVGAVALSPITDATGLVDAAVAGTLTGAQKLVMPMLLETLAESDPTIELGDYIHGEALAKKDLLTTCLNVNPEAIDAVGRQIYALDFAPSTPESETALRTVLTERALPKTPTQAPMLVIYGDEDDTVLPAWTTASVAEACAKGDIIESILQPGKGHAVDPTPSVDFLAERFAGASPTNSC</sequence>
<dbReference type="PANTHER" id="PTHR34853">
    <property type="match status" value="1"/>
</dbReference>
<gene>
    <name evidence="2" type="ORF">R3P93_17820</name>
</gene>
<evidence type="ECO:0000313" key="3">
    <source>
        <dbReference type="Proteomes" id="UP001186104"/>
    </source>
</evidence>
<dbReference type="Pfam" id="PF03583">
    <property type="entry name" value="LIP"/>
    <property type="match status" value="1"/>
</dbReference>
<protein>
    <submittedName>
        <fullName evidence="2">Lipase family protein</fullName>
    </submittedName>
</protein>
<dbReference type="EMBL" id="JAWLKF010000010">
    <property type="protein sequence ID" value="MDV6304422.1"/>
    <property type="molecule type" value="Genomic_DNA"/>
</dbReference>
<dbReference type="RefSeq" id="WP_317533609.1">
    <property type="nucleotide sequence ID" value="NZ_JAWLKF010000010.1"/>
</dbReference>
<dbReference type="InterPro" id="IPR005152">
    <property type="entry name" value="Lipase_secreted"/>
</dbReference>
<keyword evidence="3" id="KW-1185">Reference proteome</keyword>
<keyword evidence="1" id="KW-0732">Signal</keyword>
<reference evidence="2 3" key="1">
    <citation type="submission" date="2023-10" db="EMBL/GenBank/DDBJ databases">
        <title>Development of a sustainable strategy for remediation of hydrocarbon-contaminated territories based on the waste exchange concept.</title>
        <authorList>
            <person name="Krivoruchko A."/>
        </authorList>
    </citation>
    <scope>NUCLEOTIDE SEQUENCE [LARGE SCALE GENOMIC DNA]</scope>
    <source>
        <strain evidence="2 3">IEGM 1327</strain>
    </source>
</reference>
<dbReference type="PIRSF" id="PIRSF029171">
    <property type="entry name" value="Esterase_LipA"/>
    <property type="match status" value="1"/>
</dbReference>
<dbReference type="InterPro" id="IPR029058">
    <property type="entry name" value="AB_hydrolase_fold"/>
</dbReference>
<organism evidence="2 3">
    <name type="scientific">Rhodococcus cerastii</name>
    <dbReference type="NCBI Taxonomy" id="908616"/>
    <lineage>
        <taxon>Bacteria</taxon>
        <taxon>Bacillati</taxon>
        <taxon>Actinomycetota</taxon>
        <taxon>Actinomycetes</taxon>
        <taxon>Mycobacteriales</taxon>
        <taxon>Nocardiaceae</taxon>
        <taxon>Rhodococcus</taxon>
    </lineage>
</organism>
<dbReference type="SUPFAM" id="SSF53474">
    <property type="entry name" value="alpha/beta-Hydrolases"/>
    <property type="match status" value="1"/>
</dbReference>
<dbReference type="PANTHER" id="PTHR34853:SF1">
    <property type="entry name" value="LIPASE 5"/>
    <property type="match status" value="1"/>
</dbReference>
<evidence type="ECO:0000313" key="2">
    <source>
        <dbReference type="EMBL" id="MDV6304422.1"/>
    </source>
</evidence>
<feature type="chain" id="PRO_5046944333" evidence="1">
    <location>
        <begin position="26"/>
        <end position="399"/>
    </location>
</feature>
<feature type="signal peptide" evidence="1">
    <location>
        <begin position="1"/>
        <end position="25"/>
    </location>
</feature>
<evidence type="ECO:0000256" key="1">
    <source>
        <dbReference type="SAM" id="SignalP"/>
    </source>
</evidence>
<accession>A0ABU4D3Z9</accession>
<comment type="caution">
    <text evidence="2">The sequence shown here is derived from an EMBL/GenBank/DDBJ whole genome shotgun (WGS) entry which is preliminary data.</text>
</comment>
<dbReference type="Gene3D" id="3.40.50.1820">
    <property type="entry name" value="alpha/beta hydrolase"/>
    <property type="match status" value="2"/>
</dbReference>
<dbReference type="Proteomes" id="UP001186104">
    <property type="component" value="Unassembled WGS sequence"/>
</dbReference>